<dbReference type="EMBL" id="BAOS01000017">
    <property type="protein sequence ID" value="GAX61167.1"/>
    <property type="molecule type" value="Genomic_DNA"/>
</dbReference>
<comment type="caution">
    <text evidence="1">The sequence shown here is derived from an EMBL/GenBank/DDBJ whole genome shotgun (WGS) entry which is preliminary data.</text>
</comment>
<gene>
    <name evidence="1" type="ORF">SCALIN_C17_0201</name>
</gene>
<organism evidence="1 2">
    <name type="scientific">Candidatus Scalindua japonica</name>
    <dbReference type="NCBI Taxonomy" id="1284222"/>
    <lineage>
        <taxon>Bacteria</taxon>
        <taxon>Pseudomonadati</taxon>
        <taxon>Planctomycetota</taxon>
        <taxon>Candidatus Brocadiia</taxon>
        <taxon>Candidatus Brocadiales</taxon>
        <taxon>Candidatus Scalinduaceae</taxon>
        <taxon>Candidatus Scalindua</taxon>
    </lineage>
</organism>
<dbReference type="AlphaFoldDB" id="A0A286TZ54"/>
<evidence type="ECO:0000313" key="2">
    <source>
        <dbReference type="Proteomes" id="UP000218542"/>
    </source>
</evidence>
<accession>A0A286TZ54</accession>
<evidence type="ECO:0000313" key="1">
    <source>
        <dbReference type="EMBL" id="GAX61167.1"/>
    </source>
</evidence>
<keyword evidence="2" id="KW-1185">Reference proteome</keyword>
<reference evidence="1 2" key="1">
    <citation type="journal article" date="2017" name="Environ. Microbiol. Rep.">
        <title>Genetic diversity of marine anaerobic ammonium-oxidizing bacteria as revealed by genomic and proteomic analyses of 'Candidatus Scalindua japonica'.</title>
        <authorList>
            <person name="Oshiki M."/>
            <person name="Mizuto K."/>
            <person name="Kimura Z."/>
            <person name="Kindaichi T."/>
            <person name="Satoh H."/>
            <person name="Okabe S."/>
        </authorList>
    </citation>
    <scope>NUCLEOTIDE SEQUENCE [LARGE SCALE GENOMIC DNA]</scope>
    <source>
        <strain evidence="2">husup-a2</strain>
    </source>
</reference>
<name>A0A286TZ54_9BACT</name>
<proteinExistence type="predicted"/>
<protein>
    <submittedName>
        <fullName evidence="1">Uncharacterized protein</fullName>
    </submittedName>
</protein>
<sequence length="44" mass="5170">MKASNYSALLKSRYLYYEYRKSTNKINKTFKEFKGLIGTATIID</sequence>
<dbReference type="Proteomes" id="UP000218542">
    <property type="component" value="Unassembled WGS sequence"/>
</dbReference>